<evidence type="ECO:0000256" key="3">
    <source>
        <dbReference type="ARBA" id="ARBA00004673"/>
    </source>
</evidence>
<reference evidence="17" key="2">
    <citation type="submission" date="2021-07" db="EMBL/GenBank/DDBJ databases">
        <title>The Species Identification and Mitochondrial Genome Sequence Analysis of Ophidascaris baylisi from Python molurus bivittatus.</title>
        <authorList>
            <person name="Li Q.G."/>
        </authorList>
    </citation>
    <scope>NUCLEOTIDE SEQUENCE</scope>
</reference>
<feature type="transmembrane region" description="Helical" evidence="15">
    <location>
        <begin position="108"/>
        <end position="129"/>
    </location>
</feature>
<evidence type="ECO:0000256" key="4">
    <source>
        <dbReference type="ARBA" id="ARBA00009578"/>
    </source>
</evidence>
<feature type="transmembrane region" description="Helical" evidence="15">
    <location>
        <begin position="459"/>
        <end position="480"/>
    </location>
</feature>
<dbReference type="SUPFAM" id="SSF81442">
    <property type="entry name" value="Cytochrome c oxidase subunit I-like"/>
    <property type="match status" value="1"/>
</dbReference>
<dbReference type="GO" id="GO:0045277">
    <property type="term" value="C:respiratory chain complex IV"/>
    <property type="evidence" value="ECO:0007669"/>
    <property type="project" value="InterPro"/>
</dbReference>
<dbReference type="Pfam" id="PF00115">
    <property type="entry name" value="COX1"/>
    <property type="match status" value="1"/>
</dbReference>
<evidence type="ECO:0000256" key="13">
    <source>
        <dbReference type="ARBA" id="ARBA00049512"/>
    </source>
</evidence>
<evidence type="ECO:0000256" key="12">
    <source>
        <dbReference type="ARBA" id="ARBA00023136"/>
    </source>
</evidence>
<dbReference type="PROSITE" id="PS50855">
    <property type="entry name" value="COX1"/>
    <property type="match status" value="1"/>
</dbReference>
<keyword evidence="14" id="KW-0349">Heme</keyword>
<feature type="transmembrane region" description="Helical" evidence="15">
    <location>
        <begin position="274"/>
        <end position="298"/>
    </location>
</feature>
<keyword evidence="10 14" id="KW-0249">Electron transport</keyword>
<evidence type="ECO:0000256" key="5">
    <source>
        <dbReference type="ARBA" id="ARBA00015947"/>
    </source>
</evidence>
<keyword evidence="9" id="KW-1278">Translocase</keyword>
<dbReference type="GO" id="GO:0046872">
    <property type="term" value="F:metal ion binding"/>
    <property type="evidence" value="ECO:0007669"/>
    <property type="project" value="UniProtKB-KW"/>
</dbReference>
<organism evidence="17">
    <name type="scientific">Ophidascaris baylisi</name>
    <dbReference type="NCBI Taxonomy" id="2735289"/>
    <lineage>
        <taxon>Eukaryota</taxon>
        <taxon>Metazoa</taxon>
        <taxon>Ecdysozoa</taxon>
        <taxon>Nematoda</taxon>
        <taxon>Chromadorea</taxon>
        <taxon>Rhabditida</taxon>
        <taxon>Spirurina</taxon>
        <taxon>Ascaridomorpha</taxon>
        <taxon>Ascaridoidea</taxon>
        <taxon>Anisakidae</taxon>
        <taxon>Ophidascaris</taxon>
    </lineage>
</organism>
<dbReference type="PROSITE" id="PS00077">
    <property type="entry name" value="COX1_CUB"/>
    <property type="match status" value="1"/>
</dbReference>
<keyword evidence="6 14" id="KW-0679">Respiratory chain</keyword>
<comment type="pathway">
    <text evidence="3 14">Energy metabolism; oxidative phosphorylation.</text>
</comment>
<feature type="transmembrane region" description="Helical" evidence="15">
    <location>
        <begin position="149"/>
        <end position="169"/>
    </location>
</feature>
<dbReference type="CDD" id="cd01663">
    <property type="entry name" value="Cyt_c_Oxidase_I"/>
    <property type="match status" value="1"/>
</dbReference>
<dbReference type="InterPro" id="IPR023616">
    <property type="entry name" value="Cyt_c_oxase-like_su1_dom"/>
</dbReference>
<reference evidence="17" key="1">
    <citation type="submission" date="2021-04" db="EMBL/GenBank/DDBJ databases">
        <authorList>
            <person name="Zhao Q."/>
        </authorList>
    </citation>
    <scope>NUCLEOTIDE SEQUENCE</scope>
</reference>
<evidence type="ECO:0000256" key="9">
    <source>
        <dbReference type="ARBA" id="ARBA00022967"/>
    </source>
</evidence>
<feature type="transmembrane region" description="Helical" evidence="15">
    <location>
        <begin position="65"/>
        <end position="87"/>
    </location>
</feature>
<dbReference type="UniPathway" id="UPA00705"/>
<dbReference type="GO" id="GO:0004129">
    <property type="term" value="F:cytochrome-c oxidase activity"/>
    <property type="evidence" value="ECO:0007669"/>
    <property type="project" value="UniProtKB-EC"/>
</dbReference>
<feature type="transmembrane region" description="Helical" evidence="15">
    <location>
        <begin position="344"/>
        <end position="366"/>
    </location>
</feature>
<keyword evidence="14" id="KW-0813">Transport</keyword>
<keyword evidence="11 15" id="KW-1133">Transmembrane helix</keyword>
<dbReference type="PANTHER" id="PTHR10422:SF18">
    <property type="entry name" value="CYTOCHROME C OXIDASE SUBUNIT 1"/>
    <property type="match status" value="1"/>
</dbReference>
<evidence type="ECO:0000313" key="17">
    <source>
        <dbReference type="EMBL" id="QXE43448.1"/>
    </source>
</evidence>
<evidence type="ECO:0000256" key="8">
    <source>
        <dbReference type="ARBA" id="ARBA00022842"/>
    </source>
</evidence>
<dbReference type="InterPro" id="IPR033944">
    <property type="entry name" value="Cyt_c_oxase_su1_dom"/>
</dbReference>
<comment type="similarity">
    <text evidence="4 14">Belongs to the heme-copper respiratory oxidase family.</text>
</comment>
<evidence type="ECO:0000256" key="2">
    <source>
        <dbReference type="ARBA" id="ARBA00004141"/>
    </source>
</evidence>
<keyword evidence="14" id="KW-0408">Iron</keyword>
<geneLocation type="mitochondrion" evidence="17"/>
<evidence type="ECO:0000256" key="6">
    <source>
        <dbReference type="ARBA" id="ARBA00022660"/>
    </source>
</evidence>
<keyword evidence="14 17" id="KW-0496">Mitochondrion</keyword>
<dbReference type="PANTHER" id="PTHR10422">
    <property type="entry name" value="CYTOCHROME C OXIDASE SUBUNIT 1"/>
    <property type="match status" value="1"/>
</dbReference>
<keyword evidence="14" id="KW-0186">Copper</keyword>
<dbReference type="EC" id="7.1.1.9" evidence="14"/>
<dbReference type="AlphaFoldDB" id="A0A8F4RH91"/>
<evidence type="ECO:0000256" key="1">
    <source>
        <dbReference type="ARBA" id="ARBA00001971"/>
    </source>
</evidence>
<dbReference type="GO" id="GO:0005743">
    <property type="term" value="C:mitochondrial inner membrane"/>
    <property type="evidence" value="ECO:0007669"/>
    <property type="project" value="UniProtKB-SubCell"/>
</dbReference>
<dbReference type="EMBL" id="MW880927">
    <property type="protein sequence ID" value="QXE43448.1"/>
    <property type="molecule type" value="Genomic_DNA"/>
</dbReference>
<keyword evidence="8" id="KW-0460">Magnesium</keyword>
<dbReference type="InterPro" id="IPR023615">
    <property type="entry name" value="Cyt_c_Oxase_su1_BS"/>
</dbReference>
<keyword evidence="14" id="KW-0999">Mitochondrion inner membrane</keyword>
<dbReference type="Gene3D" id="1.20.210.10">
    <property type="entry name" value="Cytochrome c oxidase-like, subunit I domain"/>
    <property type="match status" value="1"/>
</dbReference>
<accession>A0A8F4RH91</accession>
<dbReference type="GO" id="GO:0006123">
    <property type="term" value="P:mitochondrial electron transport, cytochrome c to oxygen"/>
    <property type="evidence" value="ECO:0007669"/>
    <property type="project" value="TreeGrafter"/>
</dbReference>
<dbReference type="GO" id="GO:0020037">
    <property type="term" value="F:heme binding"/>
    <property type="evidence" value="ECO:0007669"/>
    <property type="project" value="InterPro"/>
</dbReference>
<feature type="transmembrane region" description="Helical" evidence="15">
    <location>
        <begin position="190"/>
        <end position="217"/>
    </location>
</feature>
<comment type="function">
    <text evidence="14">Component of the cytochrome c oxidase, the last enzyme in the mitochondrial electron transport chain which drives oxidative phosphorylation. The respiratory chain contains 3 multisubunit complexes succinate dehydrogenase (complex II, CII), ubiquinol-cytochrome c oxidoreductase (cytochrome b-c1 complex, complex III, CIII) and cytochrome c oxidase (complex IV, CIV), that cooperate to transfer electrons derived from NADH and succinate to molecular oxygen, creating an electrochemical gradient over the inner membrane that drives transmembrane transport and the ATP synthase. Cytochrome c oxidase is the component of the respiratory chain that catalyzes the reduction of oxygen to water. Electrons originating from reduced cytochrome c in the intermembrane space (IMS) are transferred via the dinuclear copper A center (CU(A)) of subunit 2 and heme A of subunit 1 to the active site in subunit 1, a binuclear center (BNC) formed by heme A3 and copper B (CU(B)). The BNC reduces molecular oxygen to 2 water molecules using 4 electrons from cytochrome c in the IMS and 4 protons from the mitochondrial matrix.</text>
</comment>
<protein>
    <recommendedName>
        <fullName evidence="5 14">Cytochrome c oxidase subunit 1</fullName>
        <ecNumber evidence="14">7.1.1.9</ecNumber>
    </recommendedName>
</protein>
<keyword evidence="7 14" id="KW-0812">Transmembrane</keyword>
<sequence>MKNFYKYQSGLSVWLESSNHKDIGTLYFLFGLWSGMVGTSLSLVIRLELAKPGLFLGNGQLYNSVITAHAILMIFFMVMPTMIGGFGNSMLPLMLGAPDMSFPRLNNLSFWLLPTAMFLILDACFVDMGCGTSSTVYPPLSTMGHPGSSVDLAIFSLHCAGASSILGAINFMTTTKNLRSSSISLEHMSLFVSTVFVTVFLLVLTLPVLAGAITMLLTDRNLNTSFFDPSTGGNPLIYQHLFWFFGHPEVYILILPAFGIISQSSLYLTGKKEVFGSLGMVYAILSIGLIGCVVWAHHMYTVGMDLDSRAYFTAATMVIAVPTGVKVFSSLATLFGMKMVFQPLLLWVLGFIFLFTIGGLTGVMLSNSSLDIILHDTYYVVSHFHYVLSLGAVFGIFTGVSLWSSFVTGFVYDKMMMSSVFILMFIGVNLTFFPLHFAGLHGYPRKYLDYPDIYSVWNILASYGSVISVFALFLFVYVLLESFVGYRIFLFDYHVNSSPECSMSGYVFGHSYQSEIFYSSVVFKV</sequence>
<evidence type="ECO:0000256" key="10">
    <source>
        <dbReference type="ARBA" id="ARBA00022982"/>
    </source>
</evidence>
<evidence type="ECO:0000259" key="16">
    <source>
        <dbReference type="PROSITE" id="PS50855"/>
    </source>
</evidence>
<feature type="transmembrane region" description="Helical" evidence="15">
    <location>
        <begin position="237"/>
        <end position="262"/>
    </location>
</feature>
<evidence type="ECO:0000256" key="14">
    <source>
        <dbReference type="RuleBase" id="RU000369"/>
    </source>
</evidence>
<evidence type="ECO:0000256" key="15">
    <source>
        <dbReference type="SAM" id="Phobius"/>
    </source>
</evidence>
<comment type="subcellular location">
    <subcellularLocation>
        <location evidence="2">Membrane</location>
        <topology evidence="2">Multi-pass membrane protein</topology>
    </subcellularLocation>
    <subcellularLocation>
        <location evidence="14">Mitochondrion inner membrane</location>
        <topology evidence="14">Multi-pass membrane protein</topology>
    </subcellularLocation>
</comment>
<evidence type="ECO:0000256" key="11">
    <source>
        <dbReference type="ARBA" id="ARBA00022989"/>
    </source>
</evidence>
<dbReference type="InterPro" id="IPR000883">
    <property type="entry name" value="Cyt_C_Oxase_1"/>
</dbReference>
<feature type="transmembrane region" description="Helical" evidence="15">
    <location>
        <begin position="386"/>
        <end position="412"/>
    </location>
</feature>
<dbReference type="GO" id="GO:0015990">
    <property type="term" value="P:electron transport coupled proton transport"/>
    <property type="evidence" value="ECO:0007669"/>
    <property type="project" value="TreeGrafter"/>
</dbReference>
<feature type="transmembrane region" description="Helical" evidence="15">
    <location>
        <begin position="310"/>
        <end position="332"/>
    </location>
</feature>
<gene>
    <name evidence="17" type="primary">COX1</name>
</gene>
<proteinExistence type="inferred from homology"/>
<evidence type="ECO:0000256" key="7">
    <source>
        <dbReference type="ARBA" id="ARBA00022692"/>
    </source>
</evidence>
<name>A0A8F4RH91_9BILA</name>
<keyword evidence="14" id="KW-0479">Metal-binding</keyword>
<comment type="cofactor">
    <cofactor evidence="1">
        <name>heme</name>
        <dbReference type="ChEBI" id="CHEBI:30413"/>
    </cofactor>
</comment>
<comment type="catalytic activity">
    <reaction evidence="13">
        <text>4 Fe(II)-[cytochrome c] + O2 + 8 H(+)(in) = 4 Fe(III)-[cytochrome c] + 2 H2O + 4 H(+)(out)</text>
        <dbReference type="Rhea" id="RHEA:11436"/>
        <dbReference type="Rhea" id="RHEA-COMP:10350"/>
        <dbReference type="Rhea" id="RHEA-COMP:14399"/>
        <dbReference type="ChEBI" id="CHEBI:15377"/>
        <dbReference type="ChEBI" id="CHEBI:15378"/>
        <dbReference type="ChEBI" id="CHEBI:15379"/>
        <dbReference type="ChEBI" id="CHEBI:29033"/>
        <dbReference type="ChEBI" id="CHEBI:29034"/>
        <dbReference type="EC" id="7.1.1.9"/>
    </reaction>
    <physiologicalReaction direction="left-to-right" evidence="13">
        <dbReference type="Rhea" id="RHEA:11437"/>
    </physiologicalReaction>
</comment>
<keyword evidence="12 14" id="KW-0472">Membrane</keyword>
<dbReference type="InterPro" id="IPR036927">
    <property type="entry name" value="Cyt_c_oxase-like_su1_sf"/>
</dbReference>
<feature type="domain" description="Cytochrome oxidase subunit I profile" evidence="16">
    <location>
        <begin position="13"/>
        <end position="499"/>
    </location>
</feature>
<feature type="transmembrane region" description="Helical" evidence="15">
    <location>
        <begin position="26"/>
        <end position="45"/>
    </location>
</feature>
<dbReference type="PRINTS" id="PR01165">
    <property type="entry name" value="CYCOXIDASEI"/>
</dbReference>
<feature type="transmembrane region" description="Helical" evidence="15">
    <location>
        <begin position="419"/>
        <end position="439"/>
    </location>
</feature>